<accession>A0ABW5WIL7</accession>
<dbReference type="RefSeq" id="WP_183484122.1">
    <property type="nucleotide sequence ID" value="NZ_JBHUOV010000001.1"/>
</dbReference>
<evidence type="ECO:0000313" key="2">
    <source>
        <dbReference type="EMBL" id="MFD2822079.1"/>
    </source>
</evidence>
<comment type="caution">
    <text evidence="2">The sequence shown here is derived from an EMBL/GenBank/DDBJ whole genome shotgun (WGS) entry which is preliminary data.</text>
</comment>
<evidence type="ECO:0000256" key="1">
    <source>
        <dbReference type="SAM" id="SignalP"/>
    </source>
</evidence>
<keyword evidence="1" id="KW-0732">Signal</keyword>
<gene>
    <name evidence="2" type="ORF">ACFS5M_00255</name>
</gene>
<sequence length="276" mass="32742">MKTTIKILIFFLIAYSNINAQEVDIRNEKISINGIEVFDCKIDVAKGWLSIYDSKTKEELIYIEESTNGTDEIYDDDYIIYKFLKQDVSVEMLGYSFWVDYIKFLLKNKVIDEKGILNDSEIELFKTIYHERITEKQKMTEASNDQQLQTEFNVMSNIKLEKCKKYKDKKKFKRLKNNIYEDLSDSEKNRYRMTISYELESNENNVYPLEDLLNKYYLYVSDFLESENDSKSNTFKLELGGELKDLKEAQAIIGKKVFNREYLDENGQVRVQLIIE</sequence>
<keyword evidence="3" id="KW-1185">Reference proteome</keyword>
<protein>
    <submittedName>
        <fullName evidence="2">Uncharacterized protein</fullName>
    </submittedName>
</protein>
<evidence type="ECO:0000313" key="3">
    <source>
        <dbReference type="Proteomes" id="UP001597533"/>
    </source>
</evidence>
<dbReference type="Proteomes" id="UP001597533">
    <property type="component" value="Unassembled WGS sequence"/>
</dbReference>
<dbReference type="EMBL" id="JBHUOV010000001">
    <property type="protein sequence ID" value="MFD2822079.1"/>
    <property type="molecule type" value="Genomic_DNA"/>
</dbReference>
<proteinExistence type="predicted"/>
<feature type="chain" id="PRO_5046637317" evidence="1">
    <location>
        <begin position="21"/>
        <end position="276"/>
    </location>
</feature>
<feature type="signal peptide" evidence="1">
    <location>
        <begin position="1"/>
        <end position="20"/>
    </location>
</feature>
<organism evidence="2 3">
    <name type="scientific">Lacinutrix iliipiscaria</name>
    <dbReference type="NCBI Taxonomy" id="1230532"/>
    <lineage>
        <taxon>Bacteria</taxon>
        <taxon>Pseudomonadati</taxon>
        <taxon>Bacteroidota</taxon>
        <taxon>Flavobacteriia</taxon>
        <taxon>Flavobacteriales</taxon>
        <taxon>Flavobacteriaceae</taxon>
        <taxon>Lacinutrix</taxon>
    </lineage>
</organism>
<reference evidence="3" key="1">
    <citation type="journal article" date="2019" name="Int. J. Syst. Evol. Microbiol.">
        <title>The Global Catalogue of Microorganisms (GCM) 10K type strain sequencing project: providing services to taxonomists for standard genome sequencing and annotation.</title>
        <authorList>
            <consortium name="The Broad Institute Genomics Platform"/>
            <consortium name="The Broad Institute Genome Sequencing Center for Infectious Disease"/>
            <person name="Wu L."/>
            <person name="Ma J."/>
        </authorList>
    </citation>
    <scope>NUCLEOTIDE SEQUENCE [LARGE SCALE GENOMIC DNA]</scope>
    <source>
        <strain evidence="3">KCTC 32141</strain>
    </source>
</reference>
<name>A0ABW5WIL7_9FLAO</name>